<dbReference type="PANTHER" id="PTHR34825">
    <property type="entry name" value="CONSERVED PROTEIN, WITH A WEAK D-GALACTARATE DEHYDRATASE/ALTRONATE HYDROLASE DOMAIN"/>
    <property type="match status" value="1"/>
</dbReference>
<evidence type="ECO:0000259" key="1">
    <source>
        <dbReference type="Pfam" id="PF09820"/>
    </source>
</evidence>
<dbReference type="Gene3D" id="3.40.50.300">
    <property type="entry name" value="P-loop containing nucleotide triphosphate hydrolases"/>
    <property type="match status" value="1"/>
</dbReference>
<dbReference type="InterPro" id="IPR027417">
    <property type="entry name" value="P-loop_NTPase"/>
</dbReference>
<protein>
    <submittedName>
        <fullName evidence="2">AAA family ATPase</fullName>
    </submittedName>
</protein>
<evidence type="ECO:0000313" key="3">
    <source>
        <dbReference type="Proteomes" id="UP000761380"/>
    </source>
</evidence>
<dbReference type="Pfam" id="PF08011">
    <property type="entry name" value="PDDEXK_9"/>
    <property type="match status" value="1"/>
</dbReference>
<dbReference type="InterPro" id="IPR012547">
    <property type="entry name" value="PDDEXK_9"/>
</dbReference>
<name>A0A927WPV3_SELRU</name>
<evidence type="ECO:0000313" key="2">
    <source>
        <dbReference type="EMBL" id="MBE6092281.1"/>
    </source>
</evidence>
<dbReference type="InterPro" id="IPR018631">
    <property type="entry name" value="AAA-ATPase-like_dom"/>
</dbReference>
<organism evidence="2 3">
    <name type="scientific">Selenomonas ruminantium</name>
    <dbReference type="NCBI Taxonomy" id="971"/>
    <lineage>
        <taxon>Bacteria</taxon>
        <taxon>Bacillati</taxon>
        <taxon>Bacillota</taxon>
        <taxon>Negativicutes</taxon>
        <taxon>Selenomonadales</taxon>
        <taxon>Selenomonadaceae</taxon>
        <taxon>Selenomonas</taxon>
    </lineage>
</organism>
<dbReference type="Proteomes" id="UP000761380">
    <property type="component" value="Unassembled WGS sequence"/>
</dbReference>
<dbReference type="AlphaFoldDB" id="A0A927WPV3"/>
<dbReference type="EMBL" id="SVBY01000017">
    <property type="protein sequence ID" value="MBE6092281.1"/>
    <property type="molecule type" value="Genomic_DNA"/>
</dbReference>
<dbReference type="SUPFAM" id="SSF52540">
    <property type="entry name" value="P-loop containing nucleoside triphosphate hydrolases"/>
    <property type="match status" value="1"/>
</dbReference>
<accession>A0A927WPV3</accession>
<dbReference type="Pfam" id="PF09820">
    <property type="entry name" value="AAA-ATPase_like"/>
    <property type="match status" value="1"/>
</dbReference>
<gene>
    <name evidence="2" type="ORF">E7201_03755</name>
</gene>
<reference evidence="2" key="1">
    <citation type="submission" date="2019-04" db="EMBL/GenBank/DDBJ databases">
        <title>Evolution of Biomass-Degrading Anaerobic Consortia Revealed by Metagenomics.</title>
        <authorList>
            <person name="Peng X."/>
        </authorList>
    </citation>
    <scope>NUCLEOTIDE SEQUENCE</scope>
    <source>
        <strain evidence="2">SIG240</strain>
    </source>
</reference>
<dbReference type="PANTHER" id="PTHR34825:SF1">
    <property type="entry name" value="AAA-ATPASE-LIKE DOMAIN-CONTAINING PROTEIN"/>
    <property type="match status" value="1"/>
</dbReference>
<comment type="caution">
    <text evidence="2">The sequence shown here is derived from an EMBL/GenBank/DDBJ whole genome shotgun (WGS) entry which is preliminary data.</text>
</comment>
<proteinExistence type="predicted"/>
<feature type="domain" description="AAA-ATPase-like" evidence="1">
    <location>
        <begin position="17"/>
        <end position="205"/>
    </location>
</feature>
<sequence>MGTYLNPGAGKLRQSRNSEIYVDKSGMLSYLNHVINTEQRFVCVSRPRRFGKSMSANLISAYYDHTVDGRTLFHGMEIESDKSFAKHVSNYDVIKINMQEFLSNSTDMTMLLTLLKKAILRDLLREYPDFDYLMPDKLMFTMQDIYNETQRQFIIIIDEWDCIFREEKNHKEQQEQYLDFLRDWLKDKEYIALAYMTGILPIKKYGTHSALNMFSEFSMLDQGRLAVYTGFTEAEVKALCERYNMDFIQTQEWYDGYRLEGCGEVYSPRSVVQSMLMGKFNNYWNQTETFEALRVYIDMNYDGLRDAILTVMAGGRVEIDSRSFVNDMVTFHSADDVLTLLVHLGYLGYDEPQKEIFVPNKEIMDEFVTATTRSEWSEVMHSIKKSKALLKATLAGDETAVAQGIAEAHLETSHIQYNDENALSYTLSLAYYAAREHYQMIRELPTGKGFANIVFIPKKRFADRPAILVELKWNHDAQTAITQIKENHYPRLLQDLDYKEIILVGVSYDKKNRVHNCRIEQKKLCEKY</sequence>